<keyword evidence="2" id="KW-1185">Reference proteome</keyword>
<accession>A0ABU0HS12</accession>
<dbReference type="RefSeq" id="WP_238247400.1">
    <property type="nucleotide sequence ID" value="NZ_BPQX01000009.1"/>
</dbReference>
<dbReference type="EMBL" id="JAUSVV010000012">
    <property type="protein sequence ID" value="MDQ0444490.1"/>
    <property type="molecule type" value="Genomic_DNA"/>
</dbReference>
<sequence length="125" mass="14330">MDSYVITYDLKEGDPSPYRPFIEEAEKQGLLYVWTGKSKVVRLPNTTLWGRFEDVDAVRSAFDNAAREASRRVGFTIDVEKRMIILEADAWVKSNVAKPPVARWTGKTGFQTARLHQINDPFFAY</sequence>
<protein>
    <submittedName>
        <fullName evidence="1">Uncharacterized protein</fullName>
    </submittedName>
</protein>
<evidence type="ECO:0000313" key="1">
    <source>
        <dbReference type="EMBL" id="MDQ0444490.1"/>
    </source>
</evidence>
<name>A0ABU0HS12_9HYPH</name>
<proteinExistence type="predicted"/>
<dbReference type="Proteomes" id="UP001236369">
    <property type="component" value="Unassembled WGS sequence"/>
</dbReference>
<reference evidence="1 2" key="1">
    <citation type="submission" date="2023-07" db="EMBL/GenBank/DDBJ databases">
        <title>Genomic Encyclopedia of Type Strains, Phase IV (KMG-IV): sequencing the most valuable type-strain genomes for metagenomic binning, comparative biology and taxonomic classification.</title>
        <authorList>
            <person name="Goeker M."/>
        </authorList>
    </citation>
    <scope>NUCLEOTIDE SEQUENCE [LARGE SCALE GENOMIC DNA]</scope>
    <source>
        <strain evidence="1 2">DSM 19562</strain>
    </source>
</reference>
<organism evidence="1 2">
    <name type="scientific">Methylobacterium persicinum</name>
    <dbReference type="NCBI Taxonomy" id="374426"/>
    <lineage>
        <taxon>Bacteria</taxon>
        <taxon>Pseudomonadati</taxon>
        <taxon>Pseudomonadota</taxon>
        <taxon>Alphaproteobacteria</taxon>
        <taxon>Hyphomicrobiales</taxon>
        <taxon>Methylobacteriaceae</taxon>
        <taxon>Methylobacterium</taxon>
    </lineage>
</organism>
<gene>
    <name evidence="1" type="ORF">QO016_004001</name>
</gene>
<evidence type="ECO:0000313" key="2">
    <source>
        <dbReference type="Proteomes" id="UP001236369"/>
    </source>
</evidence>
<comment type="caution">
    <text evidence="1">The sequence shown here is derived from an EMBL/GenBank/DDBJ whole genome shotgun (WGS) entry which is preliminary data.</text>
</comment>